<dbReference type="GO" id="GO:0046872">
    <property type="term" value="F:metal ion binding"/>
    <property type="evidence" value="ECO:0007669"/>
    <property type="project" value="UniProtKB-KW"/>
</dbReference>
<dbReference type="Pfam" id="PF02401">
    <property type="entry name" value="LYTB"/>
    <property type="match status" value="1"/>
</dbReference>
<evidence type="ECO:0000256" key="6">
    <source>
        <dbReference type="SAM" id="MobiDB-lite"/>
    </source>
</evidence>
<evidence type="ECO:0000256" key="1">
    <source>
        <dbReference type="ARBA" id="ARBA00001966"/>
    </source>
</evidence>
<dbReference type="Proteomes" id="UP000587527">
    <property type="component" value="Unassembled WGS sequence"/>
</dbReference>
<evidence type="ECO:0000256" key="5">
    <source>
        <dbReference type="ARBA" id="ARBA00023014"/>
    </source>
</evidence>
<dbReference type="Gene3D" id="3.40.50.11270">
    <property type="match status" value="1"/>
</dbReference>
<evidence type="ECO:0000256" key="2">
    <source>
        <dbReference type="ARBA" id="ARBA00022485"/>
    </source>
</evidence>
<comment type="cofactor">
    <cofactor evidence="1">
        <name>[4Fe-4S] cluster</name>
        <dbReference type="ChEBI" id="CHEBI:49883"/>
    </cofactor>
</comment>
<keyword evidence="2" id="KW-0004">4Fe-4S</keyword>
<dbReference type="GO" id="GO:0019288">
    <property type="term" value="P:isopentenyl diphosphate biosynthetic process, methylerythritol 4-phosphate pathway"/>
    <property type="evidence" value="ECO:0007669"/>
    <property type="project" value="InterPro"/>
</dbReference>
<proteinExistence type="predicted"/>
<feature type="region of interest" description="Disordered" evidence="6">
    <location>
        <begin position="413"/>
        <end position="446"/>
    </location>
</feature>
<dbReference type="EMBL" id="JACHMN010000001">
    <property type="protein sequence ID" value="MBB5866930.1"/>
    <property type="molecule type" value="Genomic_DNA"/>
</dbReference>
<dbReference type="PANTHER" id="PTHR30426">
    <property type="entry name" value="4-HYDROXY-3-METHYLBUT-2-ENYL DIPHOSPHATE REDUCTASE"/>
    <property type="match status" value="1"/>
</dbReference>
<accession>A0A841BJD1</accession>
<evidence type="ECO:0000256" key="4">
    <source>
        <dbReference type="ARBA" id="ARBA00023004"/>
    </source>
</evidence>
<sequence>MKRSKLPEQWSVPSDGRAGEVLVATAVEHPHRGVVDCAAAPLVAASLRRQGIRVRLRAMTVSPGSAGDLDLAMTSYIGHDGRAVGVAAAAATGSSQLQAVRAAVAEWSEVFRTRRVLVDDRRPGCAGSWRAADLLDHALATTDGPVFALGEFATDPESGTALARRGLLSIVDPREVPPGATLVLPASGVAAAVREQAAARLLRVVDGTCPLVSSVRDESRRRAADGDVVLVAGRSGHAALPGLMTQVPGAEVRLVETVADVAALPPLDPAGVSYVVQPGVDLSDLAPVLTALRVRFPRLRGPHPDQWCYAATDRAQSARFLAAHADVVLVCGDPSAPDTADLVGLVTAAGGRAEIVAEVASIRAESLLDASTVGLLTAVSAPRALADEVITVLGGLGPLSVVRQTISTSVGHTASGATAAPDGATPQPASAAGRGAPCSALTPAHH</sequence>
<evidence type="ECO:0000256" key="3">
    <source>
        <dbReference type="ARBA" id="ARBA00022723"/>
    </source>
</evidence>
<dbReference type="GO" id="GO:0050992">
    <property type="term" value="P:dimethylallyl diphosphate biosynthetic process"/>
    <property type="evidence" value="ECO:0007669"/>
    <property type="project" value="InterPro"/>
</dbReference>
<organism evidence="7 8">
    <name type="scientific">Allocatelliglobosispora scoriae</name>
    <dbReference type="NCBI Taxonomy" id="643052"/>
    <lineage>
        <taxon>Bacteria</taxon>
        <taxon>Bacillati</taxon>
        <taxon>Actinomycetota</taxon>
        <taxon>Actinomycetes</taxon>
        <taxon>Micromonosporales</taxon>
        <taxon>Micromonosporaceae</taxon>
        <taxon>Allocatelliglobosispora</taxon>
    </lineage>
</organism>
<keyword evidence="8" id="KW-1185">Reference proteome</keyword>
<keyword evidence="5" id="KW-0411">Iron-sulfur</keyword>
<comment type="caution">
    <text evidence="7">The sequence shown here is derived from an EMBL/GenBank/DDBJ whole genome shotgun (WGS) entry which is preliminary data.</text>
</comment>
<keyword evidence="3" id="KW-0479">Metal-binding</keyword>
<reference evidence="7 8" key="1">
    <citation type="submission" date="2020-08" db="EMBL/GenBank/DDBJ databases">
        <title>Sequencing the genomes of 1000 actinobacteria strains.</title>
        <authorList>
            <person name="Klenk H.-P."/>
        </authorList>
    </citation>
    <scope>NUCLEOTIDE SEQUENCE [LARGE SCALE GENOMIC DNA]</scope>
    <source>
        <strain evidence="7 8">DSM 45362</strain>
    </source>
</reference>
<dbReference type="EC" id="1.17.7.4" evidence="7"/>
<dbReference type="Gene3D" id="3.40.1010.20">
    <property type="entry name" value="4-hydroxy-3-methylbut-2-enyl diphosphate reductase, catalytic domain"/>
    <property type="match status" value="2"/>
</dbReference>
<dbReference type="AlphaFoldDB" id="A0A841BJD1"/>
<dbReference type="RefSeq" id="WP_184831108.1">
    <property type="nucleotide sequence ID" value="NZ_JACHMN010000001.1"/>
</dbReference>
<dbReference type="InterPro" id="IPR003451">
    <property type="entry name" value="LytB/IspH"/>
</dbReference>
<evidence type="ECO:0000313" key="7">
    <source>
        <dbReference type="EMBL" id="MBB5866930.1"/>
    </source>
</evidence>
<keyword evidence="4" id="KW-0408">Iron</keyword>
<protein>
    <submittedName>
        <fullName evidence="7">4-hydroxy-3-methylbut-2-enyl diphosphate reductase</fullName>
        <ecNumber evidence="7">1.17.7.4</ecNumber>
    </submittedName>
</protein>
<dbReference type="PANTHER" id="PTHR30426:SF0">
    <property type="entry name" value="4-HYDROXY-3-METHYLBUT-2-ENYL DIPHOSPHATE REDUCTASE"/>
    <property type="match status" value="1"/>
</dbReference>
<dbReference type="GO" id="GO:0051539">
    <property type="term" value="F:4 iron, 4 sulfur cluster binding"/>
    <property type="evidence" value="ECO:0007669"/>
    <property type="project" value="UniProtKB-KW"/>
</dbReference>
<keyword evidence="7" id="KW-0560">Oxidoreductase</keyword>
<dbReference type="GO" id="GO:0051745">
    <property type="term" value="F:4-hydroxy-3-methylbut-2-enyl diphosphate reductase activity"/>
    <property type="evidence" value="ECO:0007669"/>
    <property type="project" value="UniProtKB-EC"/>
</dbReference>
<name>A0A841BJD1_9ACTN</name>
<gene>
    <name evidence="7" type="ORF">F4553_000309</name>
</gene>
<evidence type="ECO:0000313" key="8">
    <source>
        <dbReference type="Proteomes" id="UP000587527"/>
    </source>
</evidence>